<dbReference type="InterPro" id="IPR052701">
    <property type="entry name" value="GAG_Ulvan_Degrading_Sulfatases"/>
</dbReference>
<comment type="caution">
    <text evidence="2">The sequence shown here is derived from an EMBL/GenBank/DDBJ whole genome shotgun (WGS) entry which is preliminary data.</text>
</comment>
<accession>A0A562YGA6</accession>
<organism evidence="2 3">
    <name type="scientific">Seonamhaeicola sediminis</name>
    <dbReference type="NCBI Taxonomy" id="2528206"/>
    <lineage>
        <taxon>Bacteria</taxon>
        <taxon>Pseudomonadati</taxon>
        <taxon>Bacteroidota</taxon>
        <taxon>Flavobacteriia</taxon>
        <taxon>Flavobacteriales</taxon>
        <taxon>Flavobacteriaceae</taxon>
    </lineage>
</organism>
<sequence length="633" mass="73640">MIQFIKRKGFMLSLGLVFVLYSCESAPKEKPNILWITIEDTSPQFIGCYGNENASTPVIDKLAEEGVRFTNAFSTGTVCAASRSSIITGVRTYKMGTGHQRSQYPIPDYIKGFPYYLKQLGYYTTNNYKTDYNIANEKDFIKESWNECSGKATWKGRKEGQPFFSVFNFPESHQSRTMSWTFEQYVKHVWNHLPEEDRIADEAFEMPPFYNDTPEMRKQFARVYNSIKLTDNRIGELLQKLEDDGLTDDTIIFFYADHGEGIPRGKTNGINLGYRVPFVVWFPEKYKHLSPWETGKTTDKLINFEDLGPTMIDLLGGEVPEYMKGQRLFNADSEYDKDLLLLSTDRVDNGLDLVRTVTDGKYVYSRNFMPFIPEVRYINYLEIADITKHMRNDLKHGKLNAFQSGIFEERPYEVLYDIENDIWEEHNLAGNPKYKSVLQKMRQHLDTELLKAKDIMLIPEYEMVKLSEIQTAYQYRLDETKYNFDEIYKVASLSGKKGEDVIKSQIEYLKHHDKLVRYWASVGLMSQNSSQLQPYESELKVAVQDDYAPVAITASAILYKKFGNKDVVEVLNSFSKSDNWTLALMSIYHMLYFEDRTPFESTIQELLQDKDINWHVKSACQDFERSQKLKEGM</sequence>
<reference evidence="2 3" key="1">
    <citation type="submission" date="2019-07" db="EMBL/GenBank/DDBJ databases">
        <title>Seonamhaeicola sp. W255 draft genome.</title>
        <authorList>
            <person name="Zhang X.-Y."/>
            <person name="Zhang R."/>
            <person name="Zhong Y.-L."/>
            <person name="Du Z.-J."/>
        </authorList>
    </citation>
    <scope>NUCLEOTIDE SEQUENCE [LARGE SCALE GENOMIC DNA]</scope>
    <source>
        <strain evidence="2 3">W255</strain>
    </source>
</reference>
<dbReference type="EMBL" id="SMZJ02000003">
    <property type="protein sequence ID" value="TWO33432.1"/>
    <property type="molecule type" value="Genomic_DNA"/>
</dbReference>
<dbReference type="AlphaFoldDB" id="A0A562YGA6"/>
<dbReference type="SUPFAM" id="SSF53649">
    <property type="entry name" value="Alkaline phosphatase-like"/>
    <property type="match status" value="1"/>
</dbReference>
<dbReference type="RefSeq" id="WP_133356253.1">
    <property type="nucleotide sequence ID" value="NZ_SMZJ02000003.1"/>
</dbReference>
<dbReference type="PANTHER" id="PTHR43751">
    <property type="entry name" value="SULFATASE"/>
    <property type="match status" value="1"/>
</dbReference>
<dbReference type="InterPro" id="IPR000917">
    <property type="entry name" value="Sulfatase_N"/>
</dbReference>
<gene>
    <name evidence="2" type="ORF">E1J38_005925</name>
</gene>
<feature type="domain" description="Sulfatase N-terminal" evidence="1">
    <location>
        <begin position="31"/>
        <end position="316"/>
    </location>
</feature>
<dbReference type="PROSITE" id="PS51257">
    <property type="entry name" value="PROKAR_LIPOPROTEIN"/>
    <property type="match status" value="1"/>
</dbReference>
<evidence type="ECO:0000313" key="2">
    <source>
        <dbReference type="EMBL" id="TWO33432.1"/>
    </source>
</evidence>
<dbReference type="Pfam" id="PF00884">
    <property type="entry name" value="Sulfatase"/>
    <property type="match status" value="1"/>
</dbReference>
<evidence type="ECO:0000313" key="3">
    <source>
        <dbReference type="Proteomes" id="UP000295814"/>
    </source>
</evidence>
<proteinExistence type="predicted"/>
<dbReference type="PANTHER" id="PTHR43751:SF1">
    <property type="entry name" value="SULFATASE ATSG-RELATED"/>
    <property type="match status" value="1"/>
</dbReference>
<dbReference type="Gene3D" id="3.40.720.10">
    <property type="entry name" value="Alkaline Phosphatase, subunit A"/>
    <property type="match status" value="1"/>
</dbReference>
<dbReference type="OrthoDB" id="9789742at2"/>
<protein>
    <submittedName>
        <fullName evidence="2">Sulfatase</fullName>
    </submittedName>
</protein>
<dbReference type="InterPro" id="IPR017850">
    <property type="entry name" value="Alkaline_phosphatase_core_sf"/>
</dbReference>
<keyword evidence="3" id="KW-1185">Reference proteome</keyword>
<evidence type="ECO:0000259" key="1">
    <source>
        <dbReference type="Pfam" id="PF00884"/>
    </source>
</evidence>
<dbReference type="Proteomes" id="UP000295814">
    <property type="component" value="Unassembled WGS sequence"/>
</dbReference>
<dbReference type="CDD" id="cd16027">
    <property type="entry name" value="SGSH"/>
    <property type="match status" value="1"/>
</dbReference>
<name>A0A562YGA6_9FLAO</name>